<gene>
    <name evidence="1" type="ORF">L1987_01913</name>
</gene>
<accession>A0ACB9K6D5</accession>
<keyword evidence="2" id="KW-1185">Reference proteome</keyword>
<reference evidence="1 2" key="2">
    <citation type="journal article" date="2022" name="Mol. Ecol. Resour.">
        <title>The genomes of chicory, endive, great burdock and yacon provide insights into Asteraceae paleo-polyploidization history and plant inulin production.</title>
        <authorList>
            <person name="Fan W."/>
            <person name="Wang S."/>
            <person name="Wang H."/>
            <person name="Wang A."/>
            <person name="Jiang F."/>
            <person name="Liu H."/>
            <person name="Zhao H."/>
            <person name="Xu D."/>
            <person name="Zhang Y."/>
        </authorList>
    </citation>
    <scope>NUCLEOTIDE SEQUENCE [LARGE SCALE GENOMIC DNA]</scope>
    <source>
        <strain evidence="2">cv. Yunnan</strain>
        <tissue evidence="1">Leaves</tissue>
    </source>
</reference>
<comment type="caution">
    <text evidence="1">The sequence shown here is derived from an EMBL/GenBank/DDBJ whole genome shotgun (WGS) entry which is preliminary data.</text>
</comment>
<evidence type="ECO:0000313" key="2">
    <source>
        <dbReference type="Proteomes" id="UP001056120"/>
    </source>
</evidence>
<proteinExistence type="predicted"/>
<dbReference type="Proteomes" id="UP001056120">
    <property type="component" value="Linkage Group LG01"/>
</dbReference>
<dbReference type="EMBL" id="CM042018">
    <property type="protein sequence ID" value="KAI3827827.1"/>
    <property type="molecule type" value="Genomic_DNA"/>
</dbReference>
<reference evidence="2" key="1">
    <citation type="journal article" date="2022" name="Mol. Ecol. Resour.">
        <title>The genomes of chicory, endive, great burdock and yacon provide insights into Asteraceae palaeo-polyploidization history and plant inulin production.</title>
        <authorList>
            <person name="Fan W."/>
            <person name="Wang S."/>
            <person name="Wang H."/>
            <person name="Wang A."/>
            <person name="Jiang F."/>
            <person name="Liu H."/>
            <person name="Zhao H."/>
            <person name="Xu D."/>
            <person name="Zhang Y."/>
        </authorList>
    </citation>
    <scope>NUCLEOTIDE SEQUENCE [LARGE SCALE GENOMIC DNA]</scope>
    <source>
        <strain evidence="2">cv. Yunnan</strain>
    </source>
</reference>
<sequence length="176" mass="18451">MAPTTLRKAIGAVKDQTSIGIAKVASNMAPELEVVIVKAGTQIVKLTNLRNRDGTPRHGAGSGHVISAGLLHSARNSSLWLLVEDDSVSAKSVGTSFAGPVLRMGRTVHGGWLTLALTTRALRIGVGMSKGCVNRLPEVLQISDGSGVRILTLNPYQTVDLLMAPTPAPEQVQVEA</sequence>
<organism evidence="1 2">
    <name type="scientific">Smallanthus sonchifolius</name>
    <dbReference type="NCBI Taxonomy" id="185202"/>
    <lineage>
        <taxon>Eukaryota</taxon>
        <taxon>Viridiplantae</taxon>
        <taxon>Streptophyta</taxon>
        <taxon>Embryophyta</taxon>
        <taxon>Tracheophyta</taxon>
        <taxon>Spermatophyta</taxon>
        <taxon>Magnoliopsida</taxon>
        <taxon>eudicotyledons</taxon>
        <taxon>Gunneridae</taxon>
        <taxon>Pentapetalae</taxon>
        <taxon>asterids</taxon>
        <taxon>campanulids</taxon>
        <taxon>Asterales</taxon>
        <taxon>Asteraceae</taxon>
        <taxon>Asteroideae</taxon>
        <taxon>Heliantheae alliance</taxon>
        <taxon>Millerieae</taxon>
        <taxon>Smallanthus</taxon>
    </lineage>
</organism>
<name>A0ACB9K6D5_9ASTR</name>
<evidence type="ECO:0000313" key="1">
    <source>
        <dbReference type="EMBL" id="KAI3827827.1"/>
    </source>
</evidence>
<protein>
    <submittedName>
        <fullName evidence="1">Uncharacterized protein</fullName>
    </submittedName>
</protein>